<keyword evidence="9" id="KW-1185">Reference proteome</keyword>
<keyword evidence="2 6" id="KW-0349">Heme</keyword>
<feature type="domain" description="Cytochrome c" evidence="7">
    <location>
        <begin position="275"/>
        <end position="421"/>
    </location>
</feature>
<evidence type="ECO:0000256" key="4">
    <source>
        <dbReference type="ARBA" id="ARBA00023002"/>
    </source>
</evidence>
<evidence type="ECO:0000256" key="6">
    <source>
        <dbReference type="PROSITE-ProRule" id="PRU00433"/>
    </source>
</evidence>
<keyword evidence="4" id="KW-0560">Oxidoreductase</keyword>
<dbReference type="Proteomes" id="UP001500298">
    <property type="component" value="Unassembled WGS sequence"/>
</dbReference>
<dbReference type="EMBL" id="BAABJX010000058">
    <property type="protein sequence ID" value="GAA4848015.1"/>
    <property type="molecule type" value="Genomic_DNA"/>
</dbReference>
<evidence type="ECO:0000313" key="9">
    <source>
        <dbReference type="Proteomes" id="UP001500298"/>
    </source>
</evidence>
<organism evidence="8 9">
    <name type="scientific">Algivirga pacifica</name>
    <dbReference type="NCBI Taxonomy" id="1162670"/>
    <lineage>
        <taxon>Bacteria</taxon>
        <taxon>Pseudomonadati</taxon>
        <taxon>Bacteroidota</taxon>
        <taxon>Cytophagia</taxon>
        <taxon>Cytophagales</taxon>
        <taxon>Flammeovirgaceae</taxon>
        <taxon>Algivirga</taxon>
    </lineage>
</organism>
<dbReference type="InterPro" id="IPR009056">
    <property type="entry name" value="Cyt_c-like_dom"/>
</dbReference>
<dbReference type="Gene3D" id="1.10.760.10">
    <property type="entry name" value="Cytochrome c-like domain"/>
    <property type="match status" value="2"/>
</dbReference>
<dbReference type="PANTHER" id="PTHR30600">
    <property type="entry name" value="CYTOCHROME C PEROXIDASE-RELATED"/>
    <property type="match status" value="1"/>
</dbReference>
<dbReference type="InterPro" id="IPR004852">
    <property type="entry name" value="Di-haem_cyt_c_peroxidsae"/>
</dbReference>
<dbReference type="InterPro" id="IPR051395">
    <property type="entry name" value="Cytochrome_c_Peroxidase/MauG"/>
</dbReference>
<name>A0ABP9DIQ1_9BACT</name>
<dbReference type="RefSeq" id="WP_345374341.1">
    <property type="nucleotide sequence ID" value="NZ_BAABJX010000058.1"/>
</dbReference>
<evidence type="ECO:0000256" key="5">
    <source>
        <dbReference type="ARBA" id="ARBA00023004"/>
    </source>
</evidence>
<dbReference type="PROSITE" id="PS51257">
    <property type="entry name" value="PROKAR_LIPOPROTEIN"/>
    <property type="match status" value="1"/>
</dbReference>
<dbReference type="SUPFAM" id="SSF46626">
    <property type="entry name" value="Cytochrome c"/>
    <property type="match status" value="2"/>
</dbReference>
<evidence type="ECO:0000256" key="2">
    <source>
        <dbReference type="ARBA" id="ARBA00022617"/>
    </source>
</evidence>
<dbReference type="Pfam" id="PF03150">
    <property type="entry name" value="CCP_MauG"/>
    <property type="match status" value="1"/>
</dbReference>
<gene>
    <name evidence="8" type="ORF">GCM10023331_35910</name>
</gene>
<dbReference type="PROSITE" id="PS51007">
    <property type="entry name" value="CYTC"/>
    <property type="match status" value="1"/>
</dbReference>
<protein>
    <submittedName>
        <fullName evidence="8">Di-heme enzyme</fullName>
    </submittedName>
</protein>
<reference evidence="9" key="1">
    <citation type="journal article" date="2019" name="Int. J. Syst. Evol. Microbiol.">
        <title>The Global Catalogue of Microorganisms (GCM) 10K type strain sequencing project: providing services to taxonomists for standard genome sequencing and annotation.</title>
        <authorList>
            <consortium name="The Broad Institute Genomics Platform"/>
            <consortium name="The Broad Institute Genome Sequencing Center for Infectious Disease"/>
            <person name="Wu L."/>
            <person name="Ma J."/>
        </authorList>
    </citation>
    <scope>NUCLEOTIDE SEQUENCE [LARGE SCALE GENOMIC DNA]</scope>
    <source>
        <strain evidence="9">JCM 18326</strain>
    </source>
</reference>
<keyword evidence="5 6" id="KW-0408">Iron</keyword>
<accession>A0ABP9DIQ1</accession>
<comment type="subcellular location">
    <subcellularLocation>
        <location evidence="1">Cell envelope</location>
    </subcellularLocation>
</comment>
<proteinExistence type="predicted"/>
<evidence type="ECO:0000256" key="1">
    <source>
        <dbReference type="ARBA" id="ARBA00004196"/>
    </source>
</evidence>
<evidence type="ECO:0000259" key="7">
    <source>
        <dbReference type="PROSITE" id="PS51007"/>
    </source>
</evidence>
<dbReference type="InterPro" id="IPR036909">
    <property type="entry name" value="Cyt_c-like_dom_sf"/>
</dbReference>
<comment type="caution">
    <text evidence="8">The sequence shown here is derived from an EMBL/GenBank/DDBJ whole genome shotgun (WGS) entry which is preliminary data.</text>
</comment>
<evidence type="ECO:0000313" key="8">
    <source>
        <dbReference type="EMBL" id="GAA4848015.1"/>
    </source>
</evidence>
<evidence type="ECO:0000256" key="3">
    <source>
        <dbReference type="ARBA" id="ARBA00022723"/>
    </source>
</evidence>
<sequence>MNSLSKVLFAFLFLGIVSCQQEKEEPQSLDDTLTLLLKEQSKGQGLSYFQLPDGADLNQIPQDPNNPINENMVSLGKLLYHDPCIGTSPNVQENRMTYSCASCHHVEAGFQAGIRQGIGEGGIGFGPKGTQRQANPAMNESDLDVQPVRSPSTLNSAYQLNMLWNGQFGATGHNINTQREWKEGTPIFNNHLGYEGVEIQAIAGLTVHRMVIDKEGLYTMGYEGKFESAFPNWDDEKRFSAEGAGLAIAAYERTLLANEAPFQKWLKGDASALTPDQKQGAILFFGKAGCVSCHTGPALSSNDALEEMDAFHALGMGDLRGGDVVIDATTAQQPDFGRGGFTKAFDDRFTFKTPQLYNLKDVSFFGHGGTFRSIKEVVEYKNNAVPENPAVTEEFLSPLFTPLNLSDEEVQQLSSFLEEALYDPNLKRYVPESLPSQMNFPNNDPVSNSEL</sequence>
<keyword evidence="3 6" id="KW-0479">Metal-binding</keyword>